<gene>
    <name evidence="1" type="ORF">SAMN05192539_104828</name>
</gene>
<dbReference type="Proteomes" id="UP000198866">
    <property type="component" value="Unassembled WGS sequence"/>
</dbReference>
<evidence type="ECO:0000313" key="1">
    <source>
        <dbReference type="EMBL" id="SEK10526.1"/>
    </source>
</evidence>
<dbReference type="PANTHER" id="PTHR42830">
    <property type="entry name" value="OSMOTICALLY INDUCIBLE FAMILY PROTEIN"/>
    <property type="match status" value="1"/>
</dbReference>
<proteinExistence type="predicted"/>
<dbReference type="InterPro" id="IPR003718">
    <property type="entry name" value="OsmC/Ohr_fam"/>
</dbReference>
<dbReference type="InterPro" id="IPR052707">
    <property type="entry name" value="OsmC_Ohr_Peroxiredoxin"/>
</dbReference>
<dbReference type="RefSeq" id="WP_090873434.1">
    <property type="nucleotide sequence ID" value="NZ_FNYE01000048.1"/>
</dbReference>
<dbReference type="PANTHER" id="PTHR42830:SF2">
    <property type="entry name" value="OSMC_OHR FAMILY PROTEIN"/>
    <property type="match status" value="1"/>
</dbReference>
<dbReference type="Gene3D" id="3.30.300.20">
    <property type="match status" value="1"/>
</dbReference>
<dbReference type="SUPFAM" id="SSF82784">
    <property type="entry name" value="OsmC-like"/>
    <property type="match status" value="1"/>
</dbReference>
<dbReference type="EMBL" id="FNYE01000048">
    <property type="protein sequence ID" value="SEK10526.1"/>
    <property type="molecule type" value="Genomic_DNA"/>
</dbReference>
<sequence>MAKHTALIEWSNNGSPFTDNRYSRAHRWTFDGGAVVPASSSPHVVRVPFSDPAGVDPEEAYVAALSSCHMLWFLSIAAGEGYVVTSYRDEAEGTMAKNEAGKDVVTRVVLKPAVAFAGSKAPSDDALHHLHHLAHDACFLANSVKTVIDVEGSWSFDAASND</sequence>
<organism evidence="1 2">
    <name type="scientific">Paraburkholderia diazotrophica</name>
    <dbReference type="NCBI Taxonomy" id="667676"/>
    <lineage>
        <taxon>Bacteria</taxon>
        <taxon>Pseudomonadati</taxon>
        <taxon>Pseudomonadota</taxon>
        <taxon>Betaproteobacteria</taxon>
        <taxon>Burkholderiales</taxon>
        <taxon>Burkholderiaceae</taxon>
        <taxon>Paraburkholderia</taxon>
    </lineage>
</organism>
<protein>
    <submittedName>
        <fullName evidence="1">Organic hydroperoxide reductase OsmC/OhrA</fullName>
    </submittedName>
</protein>
<dbReference type="InterPro" id="IPR036102">
    <property type="entry name" value="OsmC/Ohrsf"/>
</dbReference>
<dbReference type="Pfam" id="PF02566">
    <property type="entry name" value="OsmC"/>
    <property type="match status" value="1"/>
</dbReference>
<dbReference type="InterPro" id="IPR015946">
    <property type="entry name" value="KH_dom-like_a/b"/>
</dbReference>
<name>A0A1H7E9D3_9BURK</name>
<evidence type="ECO:0000313" key="2">
    <source>
        <dbReference type="Proteomes" id="UP000198866"/>
    </source>
</evidence>
<dbReference type="STRING" id="667676.SAMN05192539_104828"/>
<accession>A0A1H7E9D3</accession>
<keyword evidence="2" id="KW-1185">Reference proteome</keyword>
<dbReference type="OrthoDB" id="9795405at2"/>
<dbReference type="AlphaFoldDB" id="A0A1H7E9D3"/>
<reference evidence="2" key="1">
    <citation type="submission" date="2016-10" db="EMBL/GenBank/DDBJ databases">
        <authorList>
            <person name="Varghese N."/>
            <person name="Submissions S."/>
        </authorList>
    </citation>
    <scope>NUCLEOTIDE SEQUENCE [LARGE SCALE GENOMIC DNA]</scope>
    <source>
        <strain evidence="2">LMG 26031</strain>
    </source>
</reference>